<gene>
    <name evidence="1" type="ORF">CEXT_444891</name>
</gene>
<keyword evidence="2" id="KW-1185">Reference proteome</keyword>
<dbReference type="AlphaFoldDB" id="A0AAV4UNP1"/>
<evidence type="ECO:0000313" key="2">
    <source>
        <dbReference type="Proteomes" id="UP001054945"/>
    </source>
</evidence>
<sequence>MFKEVPGSITSVPSSLDNISCNVDEVILNEEKIDYSLPEYLRVVFNVPHLNDPTCYLVVFAAKFKIAVL</sequence>
<comment type="caution">
    <text evidence="1">The sequence shown here is derived from an EMBL/GenBank/DDBJ whole genome shotgun (WGS) entry which is preliminary data.</text>
</comment>
<dbReference type="Proteomes" id="UP001054945">
    <property type="component" value="Unassembled WGS sequence"/>
</dbReference>
<proteinExistence type="predicted"/>
<name>A0AAV4UNP1_CAEEX</name>
<dbReference type="EMBL" id="BPLR01013202">
    <property type="protein sequence ID" value="GIY59413.1"/>
    <property type="molecule type" value="Genomic_DNA"/>
</dbReference>
<accession>A0AAV4UNP1</accession>
<reference evidence="1 2" key="1">
    <citation type="submission" date="2021-06" db="EMBL/GenBank/DDBJ databases">
        <title>Caerostris extrusa draft genome.</title>
        <authorList>
            <person name="Kono N."/>
            <person name="Arakawa K."/>
        </authorList>
    </citation>
    <scope>NUCLEOTIDE SEQUENCE [LARGE SCALE GENOMIC DNA]</scope>
</reference>
<organism evidence="1 2">
    <name type="scientific">Caerostris extrusa</name>
    <name type="common">Bark spider</name>
    <name type="synonym">Caerostris bankana</name>
    <dbReference type="NCBI Taxonomy" id="172846"/>
    <lineage>
        <taxon>Eukaryota</taxon>
        <taxon>Metazoa</taxon>
        <taxon>Ecdysozoa</taxon>
        <taxon>Arthropoda</taxon>
        <taxon>Chelicerata</taxon>
        <taxon>Arachnida</taxon>
        <taxon>Araneae</taxon>
        <taxon>Araneomorphae</taxon>
        <taxon>Entelegynae</taxon>
        <taxon>Araneoidea</taxon>
        <taxon>Araneidae</taxon>
        <taxon>Caerostris</taxon>
    </lineage>
</organism>
<evidence type="ECO:0000313" key="1">
    <source>
        <dbReference type="EMBL" id="GIY59413.1"/>
    </source>
</evidence>
<protein>
    <submittedName>
        <fullName evidence="1">Uncharacterized protein</fullName>
    </submittedName>
</protein>